<reference evidence="2" key="1">
    <citation type="submission" date="2022-11" db="UniProtKB">
        <authorList>
            <consortium name="WormBaseParasite"/>
        </authorList>
    </citation>
    <scope>IDENTIFICATION</scope>
</reference>
<evidence type="ECO:0000313" key="1">
    <source>
        <dbReference type="Proteomes" id="UP000887577"/>
    </source>
</evidence>
<dbReference type="WBParaSite" id="PSU_v2.g17587.t1">
    <property type="protein sequence ID" value="PSU_v2.g17587.t1"/>
    <property type="gene ID" value="PSU_v2.g17587"/>
</dbReference>
<keyword evidence="1" id="KW-1185">Reference proteome</keyword>
<sequence length="274" mass="31596">MKEEELYCNYWRANTWKTFVKTRFCAECIEKYKMEAKELHLSYKRKVDDNDDDGQENDEMNEEDVVEVQQIYNDDAETIWPVYTEPRPCSSQRKFKKAQRLNVDQNSVNNFIVNSQITSDRQLLSMEVDGSTESVSQGLNTLININENQIQNAQSINAGIQYGNSENQRHGLHIPRINASFSQTYQFPNHQPQQHTYLHTTNPQLIQQYDIHGIPVPPQIYPGTTSTTTYFSTPQNYALPQSSQCESLPQQHFSATETMPIMPSHVVSQSLLPP</sequence>
<organism evidence="1 2">
    <name type="scientific">Panagrolaimus superbus</name>
    <dbReference type="NCBI Taxonomy" id="310955"/>
    <lineage>
        <taxon>Eukaryota</taxon>
        <taxon>Metazoa</taxon>
        <taxon>Ecdysozoa</taxon>
        <taxon>Nematoda</taxon>
        <taxon>Chromadorea</taxon>
        <taxon>Rhabditida</taxon>
        <taxon>Tylenchina</taxon>
        <taxon>Panagrolaimomorpha</taxon>
        <taxon>Panagrolaimoidea</taxon>
        <taxon>Panagrolaimidae</taxon>
        <taxon>Panagrolaimus</taxon>
    </lineage>
</organism>
<protein>
    <submittedName>
        <fullName evidence="2">Uncharacterized protein</fullName>
    </submittedName>
</protein>
<dbReference type="AlphaFoldDB" id="A0A914YFQ3"/>
<dbReference type="Proteomes" id="UP000887577">
    <property type="component" value="Unplaced"/>
</dbReference>
<evidence type="ECO:0000313" key="2">
    <source>
        <dbReference type="WBParaSite" id="PSU_v2.g17587.t1"/>
    </source>
</evidence>
<proteinExistence type="predicted"/>
<accession>A0A914YFQ3</accession>
<name>A0A914YFQ3_9BILA</name>